<dbReference type="GO" id="GO:0015344">
    <property type="term" value="F:siderophore uptake transmembrane transporter activity"/>
    <property type="evidence" value="ECO:0007669"/>
    <property type="project" value="TreeGrafter"/>
</dbReference>
<keyword evidence="14" id="KW-1185">Reference proteome</keyword>
<dbReference type="GO" id="GO:0009279">
    <property type="term" value="C:cell outer membrane"/>
    <property type="evidence" value="ECO:0007669"/>
    <property type="project" value="UniProtKB-SubCell"/>
</dbReference>
<comment type="similarity">
    <text evidence="8 9">Belongs to the TonB-dependent receptor family.</text>
</comment>
<sequence>MTTPKCKFASCISLALLKGSILATPTSVQANNNTLTSPDGSTKLVITGSPIQRSIEGSSEQLDEYDNQAIIDAGDLLTRIAGISAIRAGGHATDPVLRGQAQTRINLLQQGAFLHGAGPNRMDSPGAYTEPFGWDEVQIIKGIETLTLGSGGPAGSINFKRHAPEFDNGNFSGKLMAAYAEDYYKIASDLSIGDDRGYFRLVSQIMDQESYEDGDGNLTRTAFETVSNTLIGGYQFSDNQELRLSLMANRGSDALFAGTMMDGPTTDMDAAQLIFIDGDELADNYSEYQIYWNDAHHVMDNFSLRQQTAPMRMLTDSNSKTTGAKWLKRWSTEQSVWQTVIDWQNIERDANRFMGMMGIPNILQARIWPDNTLEIFGIAVENEYRFSDSARIKAGVRFDQVTAEANGLLDPTIGTLYENYYGQVQPRSNEDNWSGFTRFYSISDQSLYWLGLSSTVRTADATERYLGAGNINPMMRWIGNPNIDPERHNQIELGGKWNFASGWHELSIYYNQVDDFILRDRARMQTDILLMDGATIYRNADVTLSGFEWTLRSDITDSWSFNANLAYVKGDNDDTNVPLYQIPPVEGLIQLVNHHADLAYFIDIRFADSQDKVDDNMMTGSALDAGPSDSWQAIDLKARYNLNQSWQISVGINNLFDETYAYHVSRANLDPFNPQAVRVNEPGRQVWLSMLANF</sequence>
<gene>
    <name evidence="13" type="ORF">FLL45_22095</name>
</gene>
<protein>
    <submittedName>
        <fullName evidence="13">TonB-dependent receptor</fullName>
    </submittedName>
</protein>
<evidence type="ECO:0000256" key="8">
    <source>
        <dbReference type="PROSITE-ProRule" id="PRU01360"/>
    </source>
</evidence>
<dbReference type="InterPro" id="IPR036942">
    <property type="entry name" value="Beta-barrel_TonB_sf"/>
</dbReference>
<evidence type="ECO:0000256" key="9">
    <source>
        <dbReference type="RuleBase" id="RU003357"/>
    </source>
</evidence>
<reference evidence="13 14" key="1">
    <citation type="submission" date="2019-06" db="EMBL/GenBank/DDBJ databases">
        <title>Draft genome of Aliikangiella marina GYP-15.</title>
        <authorList>
            <person name="Wang G."/>
        </authorList>
    </citation>
    <scope>NUCLEOTIDE SEQUENCE [LARGE SCALE GENOMIC DNA]</scope>
    <source>
        <strain evidence="13 14">GYP-15</strain>
    </source>
</reference>
<dbReference type="PROSITE" id="PS52016">
    <property type="entry name" value="TONB_DEPENDENT_REC_3"/>
    <property type="match status" value="1"/>
</dbReference>
<dbReference type="PANTHER" id="PTHR30069:SF49">
    <property type="entry name" value="OUTER MEMBRANE PROTEIN C"/>
    <property type="match status" value="1"/>
</dbReference>
<dbReference type="OrthoDB" id="5332150at2"/>
<keyword evidence="13" id="KW-0675">Receptor</keyword>
<evidence type="ECO:0000256" key="5">
    <source>
        <dbReference type="ARBA" id="ARBA00023077"/>
    </source>
</evidence>
<dbReference type="GO" id="GO:0044718">
    <property type="term" value="P:siderophore transmembrane transport"/>
    <property type="evidence" value="ECO:0007669"/>
    <property type="project" value="TreeGrafter"/>
</dbReference>
<evidence type="ECO:0000256" key="2">
    <source>
        <dbReference type="ARBA" id="ARBA00022448"/>
    </source>
</evidence>
<evidence type="ECO:0000256" key="10">
    <source>
        <dbReference type="SAM" id="SignalP"/>
    </source>
</evidence>
<dbReference type="InterPro" id="IPR039426">
    <property type="entry name" value="TonB-dep_rcpt-like"/>
</dbReference>
<evidence type="ECO:0000313" key="14">
    <source>
        <dbReference type="Proteomes" id="UP000317839"/>
    </source>
</evidence>
<evidence type="ECO:0000259" key="11">
    <source>
        <dbReference type="Pfam" id="PF00593"/>
    </source>
</evidence>
<dbReference type="PANTHER" id="PTHR30069">
    <property type="entry name" value="TONB-DEPENDENT OUTER MEMBRANE RECEPTOR"/>
    <property type="match status" value="1"/>
</dbReference>
<dbReference type="AlphaFoldDB" id="A0A545T1D1"/>
<organism evidence="13 14">
    <name type="scientific">Aliikangiella marina</name>
    <dbReference type="NCBI Taxonomy" id="1712262"/>
    <lineage>
        <taxon>Bacteria</taxon>
        <taxon>Pseudomonadati</taxon>
        <taxon>Pseudomonadota</taxon>
        <taxon>Gammaproteobacteria</taxon>
        <taxon>Oceanospirillales</taxon>
        <taxon>Pleioneaceae</taxon>
        <taxon>Aliikangiella</taxon>
    </lineage>
</organism>
<evidence type="ECO:0000256" key="6">
    <source>
        <dbReference type="ARBA" id="ARBA00023136"/>
    </source>
</evidence>
<comment type="subcellular location">
    <subcellularLocation>
        <location evidence="1 8">Cell outer membrane</location>
        <topology evidence="1 8">Multi-pass membrane protein</topology>
    </subcellularLocation>
</comment>
<feature type="signal peptide" evidence="10">
    <location>
        <begin position="1"/>
        <end position="30"/>
    </location>
</feature>
<feature type="chain" id="PRO_5021990630" evidence="10">
    <location>
        <begin position="31"/>
        <end position="694"/>
    </location>
</feature>
<dbReference type="InterPro" id="IPR000531">
    <property type="entry name" value="Beta-barrel_TonB"/>
</dbReference>
<evidence type="ECO:0000256" key="7">
    <source>
        <dbReference type="ARBA" id="ARBA00023237"/>
    </source>
</evidence>
<proteinExistence type="inferred from homology"/>
<keyword evidence="10" id="KW-0732">Signal</keyword>
<evidence type="ECO:0000256" key="1">
    <source>
        <dbReference type="ARBA" id="ARBA00004571"/>
    </source>
</evidence>
<dbReference type="InterPro" id="IPR037066">
    <property type="entry name" value="Plug_dom_sf"/>
</dbReference>
<dbReference type="Proteomes" id="UP000317839">
    <property type="component" value="Unassembled WGS sequence"/>
</dbReference>
<evidence type="ECO:0000313" key="13">
    <source>
        <dbReference type="EMBL" id="TQV71021.1"/>
    </source>
</evidence>
<dbReference type="Pfam" id="PF07715">
    <property type="entry name" value="Plug"/>
    <property type="match status" value="1"/>
</dbReference>
<keyword evidence="7 8" id="KW-0998">Cell outer membrane</keyword>
<feature type="domain" description="TonB-dependent receptor plug" evidence="12">
    <location>
        <begin position="63"/>
        <end position="155"/>
    </location>
</feature>
<keyword evidence="5 9" id="KW-0798">TonB box</keyword>
<comment type="caution">
    <text evidence="13">The sequence shown here is derived from an EMBL/GenBank/DDBJ whole genome shotgun (WGS) entry which is preliminary data.</text>
</comment>
<keyword evidence="6 8" id="KW-0472">Membrane</keyword>
<dbReference type="EMBL" id="VIKR01000007">
    <property type="protein sequence ID" value="TQV71021.1"/>
    <property type="molecule type" value="Genomic_DNA"/>
</dbReference>
<name>A0A545T1D1_9GAMM</name>
<keyword evidence="4 8" id="KW-0812">Transmembrane</keyword>
<evidence type="ECO:0000259" key="12">
    <source>
        <dbReference type="Pfam" id="PF07715"/>
    </source>
</evidence>
<dbReference type="Pfam" id="PF00593">
    <property type="entry name" value="TonB_dep_Rec_b-barrel"/>
    <property type="match status" value="1"/>
</dbReference>
<keyword evidence="3 8" id="KW-1134">Transmembrane beta strand</keyword>
<dbReference type="Gene3D" id="2.40.170.20">
    <property type="entry name" value="TonB-dependent receptor, beta-barrel domain"/>
    <property type="match status" value="1"/>
</dbReference>
<evidence type="ECO:0000256" key="3">
    <source>
        <dbReference type="ARBA" id="ARBA00022452"/>
    </source>
</evidence>
<dbReference type="InterPro" id="IPR012910">
    <property type="entry name" value="Plug_dom"/>
</dbReference>
<dbReference type="Gene3D" id="2.170.130.10">
    <property type="entry name" value="TonB-dependent receptor, plug domain"/>
    <property type="match status" value="1"/>
</dbReference>
<accession>A0A545T1D1</accession>
<feature type="domain" description="TonB-dependent receptor-like beta-barrel" evidence="11">
    <location>
        <begin position="193"/>
        <end position="655"/>
    </location>
</feature>
<evidence type="ECO:0000256" key="4">
    <source>
        <dbReference type="ARBA" id="ARBA00022692"/>
    </source>
</evidence>
<dbReference type="SUPFAM" id="SSF56935">
    <property type="entry name" value="Porins"/>
    <property type="match status" value="1"/>
</dbReference>
<keyword evidence="2 8" id="KW-0813">Transport</keyword>
<dbReference type="RefSeq" id="WP_142944238.1">
    <property type="nucleotide sequence ID" value="NZ_VIKR01000007.1"/>
</dbReference>